<keyword evidence="6" id="KW-1185">Reference proteome</keyword>
<dbReference type="SUPFAM" id="SSF46689">
    <property type="entry name" value="Homeodomain-like"/>
    <property type="match status" value="1"/>
</dbReference>
<evidence type="ECO:0000256" key="2">
    <source>
        <dbReference type="PROSITE-ProRule" id="PRU00335"/>
    </source>
</evidence>
<gene>
    <name evidence="5" type="ORF">ACFYXQ_37185</name>
</gene>
<keyword evidence="1 2" id="KW-0238">DNA-binding</keyword>
<dbReference type="InterPro" id="IPR036271">
    <property type="entry name" value="Tet_transcr_reg_TetR-rel_C_sf"/>
</dbReference>
<dbReference type="Pfam" id="PF17920">
    <property type="entry name" value="TetR_C_16"/>
    <property type="match status" value="1"/>
</dbReference>
<name>A0ABW6SAT9_9NOCA</name>
<dbReference type="PROSITE" id="PS50977">
    <property type="entry name" value="HTH_TETR_2"/>
    <property type="match status" value="1"/>
</dbReference>
<dbReference type="PANTHER" id="PTHR30055:SF235">
    <property type="entry name" value="TRANSCRIPTIONAL REGULATORY PROTEIN"/>
    <property type="match status" value="1"/>
</dbReference>
<dbReference type="PRINTS" id="PR00455">
    <property type="entry name" value="HTHTETR"/>
</dbReference>
<dbReference type="InterPro" id="IPR041678">
    <property type="entry name" value="TetR_C_16"/>
</dbReference>
<reference evidence="5 6" key="1">
    <citation type="submission" date="2024-10" db="EMBL/GenBank/DDBJ databases">
        <title>The Natural Products Discovery Center: Release of the First 8490 Sequenced Strains for Exploring Actinobacteria Biosynthetic Diversity.</title>
        <authorList>
            <person name="Kalkreuter E."/>
            <person name="Kautsar S.A."/>
            <person name="Yang D."/>
            <person name="Bader C.D."/>
            <person name="Teijaro C.N."/>
            <person name="Fluegel L."/>
            <person name="Davis C.M."/>
            <person name="Simpson J.R."/>
            <person name="Lauterbach L."/>
            <person name="Steele A.D."/>
            <person name="Gui C."/>
            <person name="Meng S."/>
            <person name="Li G."/>
            <person name="Viehrig K."/>
            <person name="Ye F."/>
            <person name="Su P."/>
            <person name="Kiefer A.F."/>
            <person name="Nichols A."/>
            <person name="Cepeda A.J."/>
            <person name="Yan W."/>
            <person name="Fan B."/>
            <person name="Jiang Y."/>
            <person name="Adhikari A."/>
            <person name="Zheng C.-J."/>
            <person name="Schuster L."/>
            <person name="Cowan T.M."/>
            <person name="Smanski M.J."/>
            <person name="Chevrette M.G."/>
            <person name="De Carvalho L.P.S."/>
            <person name="Shen B."/>
        </authorList>
    </citation>
    <scope>NUCLEOTIDE SEQUENCE [LARGE SCALE GENOMIC DNA]</scope>
    <source>
        <strain evidence="5 6">NPDC002593</strain>
    </source>
</reference>
<protein>
    <submittedName>
        <fullName evidence="5">TetR/AcrR family transcriptional regulator</fullName>
    </submittedName>
</protein>
<dbReference type="Proteomes" id="UP001601992">
    <property type="component" value="Unassembled WGS sequence"/>
</dbReference>
<sequence length="195" mass="21400">MVNLPVDPPNHDQAMGRAQRTAESIRQAATELFARNGFAATSVRRIARSAGVDPALVMRHFGSKEALFLVTLPATGYFDEAFDGPLDTLGERMAAFVVNRADEPMLQVYTTLVRASDSPAVRRRLYDLMDLAFVDKLKDALPQPDPVLRARLFAAQVGGLLSSLSLSDTYFAEHDRATLVRIYGRAMQSTLDAAD</sequence>
<accession>A0ABW6SAT9</accession>
<dbReference type="Pfam" id="PF00440">
    <property type="entry name" value="TetR_N"/>
    <property type="match status" value="1"/>
</dbReference>
<evidence type="ECO:0000256" key="1">
    <source>
        <dbReference type="ARBA" id="ARBA00023125"/>
    </source>
</evidence>
<evidence type="ECO:0000313" key="5">
    <source>
        <dbReference type="EMBL" id="MFF3573407.1"/>
    </source>
</evidence>
<dbReference type="InterPro" id="IPR009057">
    <property type="entry name" value="Homeodomain-like_sf"/>
</dbReference>
<evidence type="ECO:0000259" key="4">
    <source>
        <dbReference type="PROSITE" id="PS50977"/>
    </source>
</evidence>
<feature type="domain" description="HTH tetR-type" evidence="4">
    <location>
        <begin position="19"/>
        <end position="79"/>
    </location>
</feature>
<evidence type="ECO:0000313" key="6">
    <source>
        <dbReference type="Proteomes" id="UP001601992"/>
    </source>
</evidence>
<dbReference type="RefSeq" id="WP_245568160.1">
    <property type="nucleotide sequence ID" value="NZ_JBIAQY010000018.1"/>
</dbReference>
<dbReference type="InterPro" id="IPR050109">
    <property type="entry name" value="HTH-type_TetR-like_transc_reg"/>
</dbReference>
<dbReference type="PANTHER" id="PTHR30055">
    <property type="entry name" value="HTH-TYPE TRANSCRIPTIONAL REGULATOR RUTR"/>
    <property type="match status" value="1"/>
</dbReference>
<dbReference type="Gene3D" id="1.10.357.10">
    <property type="entry name" value="Tetracycline Repressor, domain 2"/>
    <property type="match status" value="1"/>
</dbReference>
<comment type="caution">
    <text evidence="5">The sequence shown here is derived from an EMBL/GenBank/DDBJ whole genome shotgun (WGS) entry which is preliminary data.</text>
</comment>
<proteinExistence type="predicted"/>
<evidence type="ECO:0000256" key="3">
    <source>
        <dbReference type="SAM" id="MobiDB-lite"/>
    </source>
</evidence>
<dbReference type="InterPro" id="IPR001647">
    <property type="entry name" value="HTH_TetR"/>
</dbReference>
<feature type="region of interest" description="Disordered" evidence="3">
    <location>
        <begin position="1"/>
        <end position="20"/>
    </location>
</feature>
<dbReference type="EMBL" id="JBIAQY010000018">
    <property type="protein sequence ID" value="MFF3573407.1"/>
    <property type="molecule type" value="Genomic_DNA"/>
</dbReference>
<organism evidence="5 6">
    <name type="scientific">Nocardia jiangxiensis</name>
    <dbReference type="NCBI Taxonomy" id="282685"/>
    <lineage>
        <taxon>Bacteria</taxon>
        <taxon>Bacillati</taxon>
        <taxon>Actinomycetota</taxon>
        <taxon>Actinomycetes</taxon>
        <taxon>Mycobacteriales</taxon>
        <taxon>Nocardiaceae</taxon>
        <taxon>Nocardia</taxon>
    </lineage>
</organism>
<dbReference type="SUPFAM" id="SSF48498">
    <property type="entry name" value="Tetracyclin repressor-like, C-terminal domain"/>
    <property type="match status" value="1"/>
</dbReference>
<feature type="DNA-binding region" description="H-T-H motif" evidence="2">
    <location>
        <begin position="42"/>
        <end position="61"/>
    </location>
</feature>